<dbReference type="PANTHER" id="PTHR11046:SF0">
    <property type="entry name" value="OLIGORIBONUCLEASE, MITOCHONDRIAL"/>
    <property type="match status" value="1"/>
</dbReference>
<evidence type="ECO:0000313" key="8">
    <source>
        <dbReference type="EMBL" id="AXK40343.1"/>
    </source>
</evidence>
<evidence type="ECO:0000313" key="9">
    <source>
        <dbReference type="Proteomes" id="UP000254537"/>
    </source>
</evidence>
<dbReference type="GO" id="GO:0005737">
    <property type="term" value="C:cytoplasm"/>
    <property type="evidence" value="ECO:0007669"/>
    <property type="project" value="UniProtKB-SubCell"/>
</dbReference>
<dbReference type="InterPro" id="IPR013520">
    <property type="entry name" value="Ribonucl_H"/>
</dbReference>
<keyword evidence="6" id="KW-0963">Cytoplasm</keyword>
<evidence type="ECO:0000256" key="2">
    <source>
        <dbReference type="ARBA" id="ARBA00022722"/>
    </source>
</evidence>
<dbReference type="PANTHER" id="PTHR11046">
    <property type="entry name" value="OLIGORIBONUCLEASE, MITOCHONDRIAL"/>
    <property type="match status" value="1"/>
</dbReference>
<dbReference type="NCBIfam" id="NF003765">
    <property type="entry name" value="PRK05359.1"/>
    <property type="match status" value="1"/>
</dbReference>
<evidence type="ECO:0000256" key="6">
    <source>
        <dbReference type="HAMAP-Rule" id="MF_00045"/>
    </source>
</evidence>
<dbReference type="GO" id="GO:0006259">
    <property type="term" value="P:DNA metabolic process"/>
    <property type="evidence" value="ECO:0007669"/>
    <property type="project" value="UniProtKB-ARBA"/>
</dbReference>
<evidence type="ECO:0000256" key="1">
    <source>
        <dbReference type="ARBA" id="ARBA00009921"/>
    </source>
</evidence>
<reference evidence="8 9" key="1">
    <citation type="submission" date="2018-07" db="EMBL/GenBank/DDBJ databases">
        <title>Crenobacter cavernae sp. nov., isolated from a karst cave.</title>
        <authorList>
            <person name="Zhu H."/>
        </authorList>
    </citation>
    <scope>NUCLEOTIDE SEQUENCE [LARGE SCALE GENOMIC DNA]</scope>
    <source>
        <strain evidence="8 9">K1W11S-77</strain>
    </source>
</reference>
<feature type="domain" description="Exonuclease" evidence="7">
    <location>
        <begin position="7"/>
        <end position="180"/>
    </location>
</feature>
<evidence type="ECO:0000256" key="5">
    <source>
        <dbReference type="ARBA" id="ARBA00070964"/>
    </source>
</evidence>
<comment type="similarity">
    <text evidence="1 6">Belongs to the oligoribonuclease family.</text>
</comment>
<sequence>MAQDSNNLIWLDMEMSGLNPDADRIIEVAMIATDSQLNVLAESQVYVVHQEDAVLDGMDDWNKATHGRTGLIDKVKASTLTEAEVEEKLLAFIAEWSPERASPMCGNTIHQDRRFMARSMPKLEAYFHYRNLDVSTLKELCKRWQPEIAKGFTKQGKHEALADILESIDELKYYREHFIKS</sequence>
<dbReference type="CDD" id="cd06135">
    <property type="entry name" value="Orn"/>
    <property type="match status" value="1"/>
</dbReference>
<proteinExistence type="inferred from homology"/>
<comment type="subcellular location">
    <subcellularLocation>
        <location evidence="6">Cytoplasm</location>
    </subcellularLocation>
</comment>
<keyword evidence="2 6" id="KW-0540">Nuclease</keyword>
<dbReference type="GO" id="GO:0003676">
    <property type="term" value="F:nucleic acid binding"/>
    <property type="evidence" value="ECO:0007669"/>
    <property type="project" value="InterPro"/>
</dbReference>
<dbReference type="HAMAP" id="MF_00045">
    <property type="entry name" value="Oligoribonuclease"/>
    <property type="match status" value="1"/>
</dbReference>
<dbReference type="Gene3D" id="3.30.420.10">
    <property type="entry name" value="Ribonuclease H-like superfamily/Ribonuclease H"/>
    <property type="match status" value="1"/>
</dbReference>
<dbReference type="Pfam" id="PF00929">
    <property type="entry name" value="RNase_T"/>
    <property type="match status" value="1"/>
</dbReference>
<accession>A0A345Y8U1</accession>
<dbReference type="SMART" id="SM00479">
    <property type="entry name" value="EXOIII"/>
    <property type="match status" value="1"/>
</dbReference>
<dbReference type="InterPro" id="IPR022894">
    <property type="entry name" value="Oligoribonuclease"/>
</dbReference>
<protein>
    <recommendedName>
        <fullName evidence="5 6">Oligoribonuclease</fullName>
        <ecNumber evidence="6">3.1.-.-</ecNumber>
    </recommendedName>
</protein>
<evidence type="ECO:0000259" key="7">
    <source>
        <dbReference type="SMART" id="SM00479"/>
    </source>
</evidence>
<comment type="function">
    <text evidence="6">3'-to-5' exoribonuclease specific for small oligoribonucleotides.</text>
</comment>
<dbReference type="InterPro" id="IPR036397">
    <property type="entry name" value="RNaseH_sf"/>
</dbReference>
<dbReference type="FunFam" id="3.30.420.10:FF:000003">
    <property type="entry name" value="Oligoribonuclease"/>
    <property type="match status" value="1"/>
</dbReference>
<dbReference type="Proteomes" id="UP000254537">
    <property type="component" value="Chromosome"/>
</dbReference>
<keyword evidence="3 6" id="KW-0378">Hydrolase</keyword>
<dbReference type="KEGG" id="ccah:DWG20_13400"/>
<dbReference type="InterPro" id="IPR012337">
    <property type="entry name" value="RNaseH-like_sf"/>
</dbReference>
<dbReference type="GO" id="GO:0000175">
    <property type="term" value="F:3'-5'-RNA exonuclease activity"/>
    <property type="evidence" value="ECO:0007669"/>
    <property type="project" value="InterPro"/>
</dbReference>
<dbReference type="SUPFAM" id="SSF53098">
    <property type="entry name" value="Ribonuclease H-like"/>
    <property type="match status" value="1"/>
</dbReference>
<dbReference type="RefSeq" id="WP_115434271.1">
    <property type="nucleotide sequence ID" value="NZ_CP031337.1"/>
</dbReference>
<dbReference type="EC" id="3.1.-.-" evidence="6"/>
<evidence type="ECO:0000256" key="3">
    <source>
        <dbReference type="ARBA" id="ARBA00022801"/>
    </source>
</evidence>
<gene>
    <name evidence="6" type="primary">orn</name>
    <name evidence="8" type="ORF">DWG20_13400</name>
</gene>
<name>A0A345Y8U1_9NEIS</name>
<dbReference type="AlphaFoldDB" id="A0A345Y8U1"/>
<dbReference type="OrthoDB" id="9801329at2"/>
<keyword evidence="4 6" id="KW-0269">Exonuclease</keyword>
<evidence type="ECO:0000256" key="4">
    <source>
        <dbReference type="ARBA" id="ARBA00022839"/>
    </source>
</evidence>
<organism evidence="8 9">
    <name type="scientific">Crenobacter cavernae</name>
    <dbReference type="NCBI Taxonomy" id="2290923"/>
    <lineage>
        <taxon>Bacteria</taxon>
        <taxon>Pseudomonadati</taxon>
        <taxon>Pseudomonadota</taxon>
        <taxon>Betaproteobacteria</taxon>
        <taxon>Neisseriales</taxon>
        <taxon>Neisseriaceae</taxon>
        <taxon>Crenobacter</taxon>
    </lineage>
</organism>
<dbReference type="EMBL" id="CP031337">
    <property type="protein sequence ID" value="AXK40343.1"/>
    <property type="molecule type" value="Genomic_DNA"/>
</dbReference>
<feature type="active site" evidence="6">
    <location>
        <position position="129"/>
    </location>
</feature>